<feature type="transmembrane region" description="Helical" evidence="1">
    <location>
        <begin position="186"/>
        <end position="211"/>
    </location>
</feature>
<feature type="transmembrane region" description="Helical" evidence="1">
    <location>
        <begin position="379"/>
        <end position="398"/>
    </location>
</feature>
<name>A0A0S4M3A3_9BURK</name>
<evidence type="ECO:0000256" key="1">
    <source>
        <dbReference type="SAM" id="Phobius"/>
    </source>
</evidence>
<keyword evidence="1" id="KW-0472">Membrane</keyword>
<sequence length="405" mass="45811">MTNFMSDSVFSRQFTEEQHRSVPEVDSRQPLLGSLLSADNSVLDRDLPPSYSFYPLPLDREASTQLNANVSGRLIRRSRSADNNYELSSRRHLGGSPDRILSIEAGVVSQVSSVPSRLFSAVGVDRPRIPPSYFDVISPSLVVSSLRGVPTGIDMLARVRVGKSFLQCSLLVECYRIIARRPVNKVCSLNSVCFFVRSVFFSSSLLLFFLFGRMARFLHTERKGFFLLSQVSFLRNLFLTLPFFSFGFLLGSTCRSNNNINSEGHYVLREVVEFPPAYIEELEEVLPPSYSGVEASLPDIKISFISLITDREYIDLVLKVIYGANEYRYLISIADIYPRRERCVYLPRCMGRDYFRGYFSLMSLVFLSGTLMVPGRLYAPHFFSPSLALLLLGGVSGYNRQSRDI</sequence>
<keyword evidence="3" id="KW-1185">Reference proteome</keyword>
<dbReference type="Proteomes" id="UP000198651">
    <property type="component" value="Chromosome I"/>
</dbReference>
<accession>A0A0S4M3A3</accession>
<reference evidence="3" key="1">
    <citation type="submission" date="2015-11" db="EMBL/GenBank/DDBJ databases">
        <authorList>
            <person name="Seth-Smith H.M.B."/>
        </authorList>
    </citation>
    <scope>NUCLEOTIDE SEQUENCE [LARGE SCALE GENOMIC DNA]</scope>
    <source>
        <strain evidence="3">2013Ark11</strain>
    </source>
</reference>
<keyword evidence="1" id="KW-1133">Transmembrane helix</keyword>
<proteinExistence type="predicted"/>
<evidence type="ECO:0000313" key="3">
    <source>
        <dbReference type="Proteomes" id="UP000198651"/>
    </source>
</evidence>
<gene>
    <name evidence="2" type="ORF">Ark11_0356</name>
</gene>
<feature type="transmembrane region" description="Helical" evidence="1">
    <location>
        <begin position="231"/>
        <end position="250"/>
    </location>
</feature>
<dbReference type="EMBL" id="LN906597">
    <property type="protein sequence ID" value="CUT17210.1"/>
    <property type="molecule type" value="Genomic_DNA"/>
</dbReference>
<evidence type="ECO:0000313" key="2">
    <source>
        <dbReference type="EMBL" id="CUT17210.1"/>
    </source>
</evidence>
<organism evidence="2 3">
    <name type="scientific">Candidatus Ichthyocystis hellenicum</name>
    <dbReference type="NCBI Taxonomy" id="1561003"/>
    <lineage>
        <taxon>Bacteria</taxon>
        <taxon>Pseudomonadati</taxon>
        <taxon>Pseudomonadota</taxon>
        <taxon>Betaproteobacteria</taxon>
        <taxon>Burkholderiales</taxon>
        <taxon>Candidatus Ichthyocystis</taxon>
    </lineage>
</organism>
<protein>
    <submittedName>
        <fullName evidence="2">Putative membrane protein</fullName>
    </submittedName>
</protein>
<feature type="transmembrane region" description="Helical" evidence="1">
    <location>
        <begin position="355"/>
        <end position="373"/>
    </location>
</feature>
<keyword evidence="1" id="KW-0812">Transmembrane</keyword>
<dbReference type="AlphaFoldDB" id="A0A0S4M3A3"/>